<proteinExistence type="inferred from homology"/>
<dbReference type="EC" id="4.1.2.5" evidence="6"/>
<protein>
    <submittedName>
        <fullName evidence="6">Threonine aldolase</fullName>
        <ecNumber evidence="6">4.1.2.5</ecNumber>
    </submittedName>
</protein>
<comment type="cofactor">
    <cofactor evidence="1">
        <name>pyridoxal 5'-phosphate</name>
        <dbReference type="ChEBI" id="CHEBI:597326"/>
    </cofactor>
</comment>
<dbReference type="RefSeq" id="WP_007984665.1">
    <property type="nucleotide sequence ID" value="NZ_BAEM01000007.1"/>
</dbReference>
<dbReference type="Proteomes" id="UP000006320">
    <property type="component" value="Unassembled WGS sequence"/>
</dbReference>
<organism evidence="6 7">
    <name type="scientific">Paraglaciecola chathamensis S18K6</name>
    <dbReference type="NCBI Taxonomy" id="1127672"/>
    <lineage>
        <taxon>Bacteria</taxon>
        <taxon>Pseudomonadati</taxon>
        <taxon>Pseudomonadota</taxon>
        <taxon>Gammaproteobacteria</taxon>
        <taxon>Alteromonadales</taxon>
        <taxon>Alteromonadaceae</taxon>
        <taxon>Paraglaciecola</taxon>
    </lineage>
</organism>
<comment type="caution">
    <text evidence="6">The sequence shown here is derived from an EMBL/GenBank/DDBJ whole genome shotgun (WGS) entry which is preliminary data.</text>
</comment>
<accession>A0AAV3UTL4</accession>
<dbReference type="GO" id="GO:0006545">
    <property type="term" value="P:glycine biosynthetic process"/>
    <property type="evidence" value="ECO:0007669"/>
    <property type="project" value="TreeGrafter"/>
</dbReference>
<dbReference type="InterPro" id="IPR015422">
    <property type="entry name" value="PyrdxlP-dep_Trfase_small"/>
</dbReference>
<dbReference type="PANTHER" id="PTHR48097:SF9">
    <property type="entry name" value="L-THREONINE ALDOLASE"/>
    <property type="match status" value="1"/>
</dbReference>
<dbReference type="EMBL" id="BAEM01000007">
    <property type="protein sequence ID" value="GAC08479.1"/>
    <property type="molecule type" value="Genomic_DNA"/>
</dbReference>
<evidence type="ECO:0000256" key="4">
    <source>
        <dbReference type="ARBA" id="ARBA00022898"/>
    </source>
</evidence>
<evidence type="ECO:0000313" key="7">
    <source>
        <dbReference type="Proteomes" id="UP000006320"/>
    </source>
</evidence>
<dbReference type="InterPro" id="IPR015424">
    <property type="entry name" value="PyrdxlP-dep_Trfase"/>
</dbReference>
<keyword evidence="6" id="KW-0456">Lyase</keyword>
<dbReference type="Gene3D" id="3.40.640.10">
    <property type="entry name" value="Type I PLP-dependent aspartate aminotransferase-like (Major domain)"/>
    <property type="match status" value="1"/>
</dbReference>
<dbReference type="PANTHER" id="PTHR48097">
    <property type="entry name" value="L-THREONINE ALDOLASE-RELATED"/>
    <property type="match status" value="1"/>
</dbReference>
<feature type="domain" description="Aromatic amino acid beta-eliminating lyase/threonine aldolase" evidence="5">
    <location>
        <begin position="45"/>
        <end position="295"/>
    </location>
</feature>
<dbReference type="InterPro" id="IPR001597">
    <property type="entry name" value="ArAA_b-elim_lyase/Thr_aldolase"/>
</dbReference>
<evidence type="ECO:0000313" key="6">
    <source>
        <dbReference type="EMBL" id="GAC08479.1"/>
    </source>
</evidence>
<reference evidence="6 7" key="1">
    <citation type="journal article" date="2017" name="Antonie Van Leeuwenhoek">
        <title>Rhizobium rhizosphaerae sp. nov., a novel species isolated from rice rhizosphere.</title>
        <authorList>
            <person name="Zhao J.J."/>
            <person name="Zhang J."/>
            <person name="Zhang R.J."/>
            <person name="Zhang C.W."/>
            <person name="Yin H.Q."/>
            <person name="Zhang X.X."/>
        </authorList>
    </citation>
    <scope>NUCLEOTIDE SEQUENCE [LARGE SCALE GENOMIC DNA]</scope>
    <source>
        <strain evidence="6 7">S18K6</strain>
    </source>
</reference>
<comment type="similarity">
    <text evidence="2">Belongs to the threonine aldolase family.</text>
</comment>
<name>A0AAV3UTL4_9ALTE</name>
<evidence type="ECO:0000259" key="5">
    <source>
        <dbReference type="Pfam" id="PF01212"/>
    </source>
</evidence>
<dbReference type="AlphaFoldDB" id="A0AAV3UTL4"/>
<gene>
    <name evidence="6" type="primary">ltaA</name>
    <name evidence="6" type="ORF">GCHA_0516</name>
</gene>
<comment type="subunit">
    <text evidence="3">Homotetramer.</text>
</comment>
<dbReference type="Gene3D" id="3.90.1150.10">
    <property type="entry name" value="Aspartate Aminotransferase, domain 1"/>
    <property type="match status" value="1"/>
</dbReference>
<dbReference type="GO" id="GO:0005829">
    <property type="term" value="C:cytosol"/>
    <property type="evidence" value="ECO:0007669"/>
    <property type="project" value="TreeGrafter"/>
</dbReference>
<evidence type="ECO:0000256" key="3">
    <source>
        <dbReference type="ARBA" id="ARBA00011881"/>
    </source>
</evidence>
<sequence length="367" mass="41647">MNSNVYINHPLRFACDKFLIRHKPKTQRQWLQELLIMPDVDLEIDSFGTGPALELLESKMAKLLGKPRALFLHKGMIGQLCALKYHADTSGCNTIAIHPQSHIQVDELQAYHELLRLNAHFFGTLNKPFTLGDIHQLPSNLAAVCLELPTRHAGFQLPQWQDLETLNRHSKQNGYALHFDGARLFESAPYWNKSYQAITHLADSVYVSLYKSLGAMAGGIIAGDEHFIESLSPWKSRFGGDVNTVFPYVLSALWGIENYLPHIPDYCLRAKQLSQLLTEVFGQQAVPFEVQTNGFVLQLPIEKFFLDRAVLRYADKHKTWLFDKILDGPKRTSRVEIQVGNALNEWSDQEVVEALHCVISMAGEIKK</sequence>
<dbReference type="SUPFAM" id="SSF53383">
    <property type="entry name" value="PLP-dependent transferases"/>
    <property type="match status" value="1"/>
</dbReference>
<evidence type="ECO:0000256" key="2">
    <source>
        <dbReference type="ARBA" id="ARBA00006966"/>
    </source>
</evidence>
<dbReference type="GO" id="GO:0008732">
    <property type="term" value="F:L-allo-threonine aldolase activity"/>
    <property type="evidence" value="ECO:0007669"/>
    <property type="project" value="TreeGrafter"/>
</dbReference>
<keyword evidence="4" id="KW-0663">Pyridoxal phosphate</keyword>
<dbReference type="InterPro" id="IPR015421">
    <property type="entry name" value="PyrdxlP-dep_Trfase_major"/>
</dbReference>
<dbReference type="GO" id="GO:0006567">
    <property type="term" value="P:L-threonine catabolic process"/>
    <property type="evidence" value="ECO:0007669"/>
    <property type="project" value="TreeGrafter"/>
</dbReference>
<dbReference type="Pfam" id="PF01212">
    <property type="entry name" value="Beta_elim_lyase"/>
    <property type="match status" value="1"/>
</dbReference>
<evidence type="ECO:0000256" key="1">
    <source>
        <dbReference type="ARBA" id="ARBA00001933"/>
    </source>
</evidence>